<dbReference type="GeneID" id="101862793"/>
<proteinExistence type="predicted"/>
<dbReference type="PANTHER" id="PTHR34415">
    <property type="entry name" value="INTEGRASE CATALYTIC DOMAIN-CONTAINING PROTEIN"/>
    <property type="match status" value="1"/>
</dbReference>
<feature type="compositionally biased region" description="Low complexity" evidence="1">
    <location>
        <begin position="487"/>
        <end position="526"/>
    </location>
</feature>
<feature type="region of interest" description="Disordered" evidence="1">
    <location>
        <begin position="548"/>
        <end position="569"/>
    </location>
</feature>
<feature type="compositionally biased region" description="Polar residues" evidence="1">
    <location>
        <begin position="635"/>
        <end position="657"/>
    </location>
</feature>
<feature type="region of interest" description="Disordered" evidence="1">
    <location>
        <begin position="468"/>
        <end position="534"/>
    </location>
</feature>
<evidence type="ECO:0000256" key="1">
    <source>
        <dbReference type="SAM" id="MobiDB-lite"/>
    </source>
</evidence>
<organism evidence="2 3">
    <name type="scientific">Aplysia californica</name>
    <name type="common">California sea hare</name>
    <dbReference type="NCBI Taxonomy" id="6500"/>
    <lineage>
        <taxon>Eukaryota</taxon>
        <taxon>Metazoa</taxon>
        <taxon>Spiralia</taxon>
        <taxon>Lophotrochozoa</taxon>
        <taxon>Mollusca</taxon>
        <taxon>Gastropoda</taxon>
        <taxon>Heterobranchia</taxon>
        <taxon>Euthyneura</taxon>
        <taxon>Tectipleura</taxon>
        <taxon>Aplysiida</taxon>
        <taxon>Aplysioidea</taxon>
        <taxon>Aplysiidae</taxon>
        <taxon>Aplysia</taxon>
    </lineage>
</organism>
<sequence>MAAPPERAGVVRDEATGAMRMLPGEQMKTEIYWDRALEESTGPHMHMGQTMHHDNRGGMRQMHTLTNVRSNPMPDEYVDDRDSTFDSYAMDKDRMKFSSLTKFFLHRAEKSQARPNHEQQEQLYMEPPSMPVSSEMREEFVPPNLEQLRDVTPAPTISAPSPPKKGRGRPRKPDSMKRKSQGDGPVRKKATPLSAPTPIDCPERVAEIMALEKVDAVTLALEMGYTNPYEKIGGGGGDKDGKDKDSEHDDEEGSKKISPVENIQQVLDYRKSSGCACLSALTLQDVAAHRLEIASLDRQSRDFFIMGLFRGAAVPTTITTRNSDRQRYRFNYRLLNTRICQVCFLFVNNIGAKYMKNLKKHFNEMGVRSRTHGNQGRKPHHALRSDDVENVADFIIKYGTIHGAPGKAPKGKTKKTKAKGVIRLPAAHTFTSVYKEYKELCEHTGKRGIAASTFRKIWSSHAPHIKVVQHSTNKESPPTPKWHSKKAAAAAAVTASTSSTAASTSASDSNITTNTATIATTESTGTDDPSLKTQEEEEIVKRMMKSQMKDLEDGTAAEPSPPAPAVEEVPSVPVSLPFDFGSVDMPQTPMMPLSMYLTESPGNADTSWQQNMMLPQGPGSQQVQPDVQQQPQPQMGDNRNNPVPQHELQNVTATLPPTHQLGPPDMQGAAGDPSSLPKYDMSSQAYQQPQPGLHHW</sequence>
<feature type="region of interest" description="Disordered" evidence="1">
    <location>
        <begin position="146"/>
        <end position="199"/>
    </location>
</feature>
<feature type="compositionally biased region" description="Polar residues" evidence="1">
    <location>
        <begin position="601"/>
        <end position="613"/>
    </location>
</feature>
<feature type="compositionally biased region" description="Low complexity" evidence="1">
    <location>
        <begin position="615"/>
        <end position="634"/>
    </location>
</feature>
<reference evidence="3" key="1">
    <citation type="submission" date="2025-08" db="UniProtKB">
        <authorList>
            <consortium name="RefSeq"/>
        </authorList>
    </citation>
    <scope>IDENTIFICATION</scope>
</reference>
<dbReference type="Proteomes" id="UP000694888">
    <property type="component" value="Unplaced"/>
</dbReference>
<accession>A0ABM0JMV0</accession>
<feature type="compositionally biased region" description="Basic and acidic residues" evidence="1">
    <location>
        <begin position="171"/>
        <end position="181"/>
    </location>
</feature>
<feature type="compositionally biased region" description="Polar residues" evidence="1">
    <location>
        <begin position="681"/>
        <end position="690"/>
    </location>
</feature>
<feature type="region of interest" description="Disordered" evidence="1">
    <location>
        <begin position="601"/>
        <end position="696"/>
    </location>
</feature>
<protein>
    <submittedName>
        <fullName evidence="3">Uncharacterized protein LOC101862793 isoform X2</fullName>
    </submittedName>
</protein>
<keyword evidence="2" id="KW-1185">Reference proteome</keyword>
<feature type="region of interest" description="Disordered" evidence="1">
    <location>
        <begin position="228"/>
        <end position="257"/>
    </location>
</feature>
<name>A0ABM0JMV0_APLCA</name>
<feature type="compositionally biased region" description="Basic and acidic residues" evidence="1">
    <location>
        <begin position="237"/>
        <end position="247"/>
    </location>
</feature>
<dbReference type="PANTHER" id="PTHR34415:SF1">
    <property type="entry name" value="INTEGRASE CATALYTIC DOMAIN-CONTAINING PROTEIN"/>
    <property type="match status" value="1"/>
</dbReference>
<evidence type="ECO:0000313" key="2">
    <source>
        <dbReference type="Proteomes" id="UP000694888"/>
    </source>
</evidence>
<evidence type="ECO:0000313" key="3">
    <source>
        <dbReference type="RefSeq" id="XP_005097389.1"/>
    </source>
</evidence>
<gene>
    <name evidence="3" type="primary">LOC101862793</name>
</gene>
<dbReference type="RefSeq" id="XP_005097389.1">
    <property type="nucleotide sequence ID" value="XM_005097332.3"/>
</dbReference>